<dbReference type="EMBL" id="JAOYFB010000003">
    <property type="protein sequence ID" value="KAK4012304.1"/>
    <property type="molecule type" value="Genomic_DNA"/>
</dbReference>
<proteinExistence type="predicted"/>
<sequence length="62" mass="7064">MNFSWKLLFTRVEQPRTTTIICGPLCKQLRPISEALLPIDLLFLSTSAKENLLCLQTLCVLK</sequence>
<organism evidence="1 2">
    <name type="scientific">Daphnia magna</name>
    <dbReference type="NCBI Taxonomy" id="35525"/>
    <lineage>
        <taxon>Eukaryota</taxon>
        <taxon>Metazoa</taxon>
        <taxon>Ecdysozoa</taxon>
        <taxon>Arthropoda</taxon>
        <taxon>Crustacea</taxon>
        <taxon>Branchiopoda</taxon>
        <taxon>Diplostraca</taxon>
        <taxon>Cladocera</taxon>
        <taxon>Anomopoda</taxon>
        <taxon>Daphniidae</taxon>
        <taxon>Daphnia</taxon>
    </lineage>
</organism>
<accession>A0ABQ9ZHC4</accession>
<evidence type="ECO:0000313" key="1">
    <source>
        <dbReference type="EMBL" id="KAK4012304.1"/>
    </source>
</evidence>
<comment type="caution">
    <text evidence="1">The sequence shown here is derived from an EMBL/GenBank/DDBJ whole genome shotgun (WGS) entry which is preliminary data.</text>
</comment>
<protein>
    <submittedName>
        <fullName evidence="1">Uncharacterized protein</fullName>
    </submittedName>
</protein>
<reference evidence="1 2" key="1">
    <citation type="journal article" date="2023" name="Nucleic Acids Res.">
        <title>The hologenome of Daphnia magna reveals possible DNA methylation and microbiome-mediated evolution of the host genome.</title>
        <authorList>
            <person name="Chaturvedi A."/>
            <person name="Li X."/>
            <person name="Dhandapani V."/>
            <person name="Marshall H."/>
            <person name="Kissane S."/>
            <person name="Cuenca-Cambronero M."/>
            <person name="Asole G."/>
            <person name="Calvet F."/>
            <person name="Ruiz-Romero M."/>
            <person name="Marangio P."/>
            <person name="Guigo R."/>
            <person name="Rago D."/>
            <person name="Mirbahai L."/>
            <person name="Eastwood N."/>
            <person name="Colbourne J.K."/>
            <person name="Zhou J."/>
            <person name="Mallon E."/>
            <person name="Orsini L."/>
        </authorList>
    </citation>
    <scope>NUCLEOTIDE SEQUENCE [LARGE SCALE GENOMIC DNA]</scope>
    <source>
        <strain evidence="1">LRV0_1</strain>
    </source>
</reference>
<keyword evidence="2" id="KW-1185">Reference proteome</keyword>
<name>A0ABQ9ZHC4_9CRUS</name>
<dbReference type="Proteomes" id="UP001234178">
    <property type="component" value="Unassembled WGS sequence"/>
</dbReference>
<gene>
    <name evidence="1" type="ORF">OUZ56_021404</name>
</gene>
<evidence type="ECO:0000313" key="2">
    <source>
        <dbReference type="Proteomes" id="UP001234178"/>
    </source>
</evidence>